<keyword evidence="3" id="KW-1185">Reference proteome</keyword>
<dbReference type="Proteomes" id="UP000279833">
    <property type="component" value="Unassembled WGS sequence"/>
</dbReference>
<proteinExistence type="predicted"/>
<feature type="region of interest" description="Disordered" evidence="1">
    <location>
        <begin position="1"/>
        <end position="30"/>
    </location>
</feature>
<accession>A0A183KJ15</accession>
<protein>
    <submittedName>
        <fullName evidence="2 4">Uncharacterized protein</fullName>
    </submittedName>
</protein>
<evidence type="ECO:0000313" key="3">
    <source>
        <dbReference type="Proteomes" id="UP000279833"/>
    </source>
</evidence>
<dbReference type="WBParaSite" id="SCUD_0001502401-mRNA-1">
    <property type="protein sequence ID" value="SCUD_0001502401-mRNA-1"/>
    <property type="gene ID" value="SCUD_0001502401"/>
</dbReference>
<name>A0A183KJ15_9TREM</name>
<sequence>MKQIYDTTKKLAGKYSKPERPIKDKADKPVTEIEEQRNRWLEHFEELLNRSASLNPPNIETAHTDLPIDVTPPMIKENKVDGHRKNQEREKSRTW</sequence>
<feature type="compositionally biased region" description="Basic and acidic residues" evidence="1">
    <location>
        <begin position="16"/>
        <end position="30"/>
    </location>
</feature>
<reference evidence="2 3" key="2">
    <citation type="submission" date="2018-11" db="EMBL/GenBank/DDBJ databases">
        <authorList>
            <consortium name="Pathogen Informatics"/>
        </authorList>
    </citation>
    <scope>NUCLEOTIDE SEQUENCE [LARGE SCALE GENOMIC DNA]</scope>
    <source>
        <strain evidence="2">Dakar</strain>
        <strain evidence="3">Dakar, Senegal</strain>
    </source>
</reference>
<dbReference type="AlphaFoldDB" id="A0A183KJ15"/>
<gene>
    <name evidence="2" type="ORF">SCUD_LOCUS15019</name>
</gene>
<dbReference type="EMBL" id="UZAK01037226">
    <property type="protein sequence ID" value="VDP58149.1"/>
    <property type="molecule type" value="Genomic_DNA"/>
</dbReference>
<reference evidence="4" key="1">
    <citation type="submission" date="2016-06" db="UniProtKB">
        <authorList>
            <consortium name="WormBaseParasite"/>
        </authorList>
    </citation>
    <scope>IDENTIFICATION</scope>
</reference>
<evidence type="ECO:0000313" key="4">
    <source>
        <dbReference type="WBParaSite" id="SCUD_0001502401-mRNA-1"/>
    </source>
</evidence>
<feature type="region of interest" description="Disordered" evidence="1">
    <location>
        <begin position="54"/>
        <end position="95"/>
    </location>
</feature>
<feature type="compositionally biased region" description="Basic and acidic residues" evidence="1">
    <location>
        <begin position="76"/>
        <end position="95"/>
    </location>
</feature>
<evidence type="ECO:0000256" key="1">
    <source>
        <dbReference type="SAM" id="MobiDB-lite"/>
    </source>
</evidence>
<organism evidence="4">
    <name type="scientific">Schistosoma curassoni</name>
    <dbReference type="NCBI Taxonomy" id="6186"/>
    <lineage>
        <taxon>Eukaryota</taxon>
        <taxon>Metazoa</taxon>
        <taxon>Spiralia</taxon>
        <taxon>Lophotrochozoa</taxon>
        <taxon>Platyhelminthes</taxon>
        <taxon>Trematoda</taxon>
        <taxon>Digenea</taxon>
        <taxon>Strigeidida</taxon>
        <taxon>Schistosomatoidea</taxon>
        <taxon>Schistosomatidae</taxon>
        <taxon>Schistosoma</taxon>
    </lineage>
</organism>
<evidence type="ECO:0000313" key="2">
    <source>
        <dbReference type="EMBL" id="VDP58149.1"/>
    </source>
</evidence>